<name>A0A934R5P6_9BACT</name>
<gene>
    <name evidence="1" type="ORF">JIN84_18805</name>
</gene>
<proteinExistence type="predicted"/>
<dbReference type="InterPro" id="IPR009679">
    <property type="entry name" value="Phage_186_CII-like"/>
</dbReference>
<accession>A0A934R5P6</accession>
<dbReference type="Proteomes" id="UP000600139">
    <property type="component" value="Unassembled WGS sequence"/>
</dbReference>
<organism evidence="1 2">
    <name type="scientific">Luteolibacter yonseiensis</name>
    <dbReference type="NCBI Taxonomy" id="1144680"/>
    <lineage>
        <taxon>Bacteria</taxon>
        <taxon>Pseudomonadati</taxon>
        <taxon>Verrucomicrobiota</taxon>
        <taxon>Verrucomicrobiia</taxon>
        <taxon>Verrucomicrobiales</taxon>
        <taxon>Verrucomicrobiaceae</taxon>
        <taxon>Luteolibacter</taxon>
    </lineage>
</organism>
<dbReference type="Pfam" id="PF06892">
    <property type="entry name" value="Phage_CP76"/>
    <property type="match status" value="1"/>
</dbReference>
<dbReference type="RefSeq" id="WP_200352611.1">
    <property type="nucleotide sequence ID" value="NZ_BAABHZ010000001.1"/>
</dbReference>
<dbReference type="EMBL" id="JAENIK010000012">
    <property type="protein sequence ID" value="MBK1817676.1"/>
    <property type="molecule type" value="Genomic_DNA"/>
</dbReference>
<dbReference type="GO" id="GO:0003677">
    <property type="term" value="F:DNA binding"/>
    <property type="evidence" value="ECO:0007669"/>
    <property type="project" value="InterPro"/>
</dbReference>
<comment type="caution">
    <text evidence="1">The sequence shown here is derived from an EMBL/GenBank/DDBJ whole genome shotgun (WGS) entry which is preliminary data.</text>
</comment>
<keyword evidence="2" id="KW-1185">Reference proteome</keyword>
<dbReference type="AlphaFoldDB" id="A0A934R5P6"/>
<sequence length="152" mass="16862">MESHDVLKQALRKTTPKAVAAELGVSLSLVYKWAEKPTELSAGSKNPLDRLLQIIDLSGDNGIVEWLCRQQGGHFVKDPDVSGHQVDHVLPATQEIIGQFSDLLNEISNAADDHSVTKEESIAIRQCWDKLKSYAEGFVRACENGDYKTMVR</sequence>
<evidence type="ECO:0000313" key="2">
    <source>
        <dbReference type="Proteomes" id="UP000600139"/>
    </source>
</evidence>
<reference evidence="1" key="1">
    <citation type="submission" date="2021-01" db="EMBL/GenBank/DDBJ databases">
        <title>Modified the classification status of verrucomicrobia.</title>
        <authorList>
            <person name="Feng X."/>
        </authorList>
    </citation>
    <scope>NUCLEOTIDE SEQUENCE</scope>
    <source>
        <strain evidence="1">JCM 18052</strain>
    </source>
</reference>
<protein>
    <submittedName>
        <fullName evidence="1">Uncharacterized protein</fullName>
    </submittedName>
</protein>
<evidence type="ECO:0000313" key="1">
    <source>
        <dbReference type="EMBL" id="MBK1817676.1"/>
    </source>
</evidence>